<dbReference type="Gene3D" id="2.60.120.560">
    <property type="entry name" value="Exo-inulinase, domain 1"/>
    <property type="match status" value="1"/>
</dbReference>
<evidence type="ECO:0000256" key="3">
    <source>
        <dbReference type="SAM" id="MobiDB-lite"/>
    </source>
</evidence>
<dbReference type="InterPro" id="IPR011050">
    <property type="entry name" value="Pectin_lyase_fold/virulence"/>
</dbReference>
<gene>
    <name evidence="5" type="ORF">H9661_01415</name>
</gene>
<keyword evidence="2" id="KW-0624">Polysaccharide degradation</keyword>
<keyword evidence="1 2" id="KW-0456">Lyase</keyword>
<comment type="subcellular location">
    <subcellularLocation>
        <location evidence="2">Secreted</location>
    </subcellularLocation>
</comment>
<name>A0ABR8PP97_9CLOT</name>
<comment type="similarity">
    <text evidence="2">Belongs to the polysaccharide lyase 1 family.</text>
</comment>
<dbReference type="Proteomes" id="UP000627781">
    <property type="component" value="Unassembled WGS sequence"/>
</dbReference>
<sequence length="657" mass="71450">MGVAVPQKVTFASESYFSDDFESGCQNWNVEKGSWDLTSDESQVFSQTSKKVEGVATRGDKAWTDYSVQADVKVLDFNGSNKALLCGRYADAKNYYAVSLSSKNGGTVELKKKVNGSNKTIAKASTEIKAGTRYNVKLEMVGTTIKVYINDTLLLEKDDNSLQNGAVGLMASKVSATYDNVKVIGSTTDTNDDETKPTNPSEPTKPVNPNQGNVGTLNEYSITGFSSGNQGGGVIDESSPYYKKVTNAAELAEALNKRSDAKVIEIMNDINLGWNEIPESAKGSPFGAANTPLTHPILKETGVSKLYVKSFNGLTIYSKNGAKLKHAGITLDGCKNVVIRNLQFDELWEWDENTKGNYDRNDWDYMTVQGCQGVWIDHCTFGKAYDGIVDSKKGTTGLTISWSKFLPGDMTSGGFYTAMFDEMEKNIAKYPMYNFVKSQGLSKEDIMKVSAPQKKTHLIGSTEFASDNAKLQVTLHHNYYKDSQDRMPRLRGGNAHVYNVVMDATGAHEASKLVPSAVTAAIIKAGYHFGISSNGALSTEGGAVLVEKSQILGVQNPLRNNQKDPNKANYTGKIKATDTIYKYDNVSYRGDSDTAGSPLAPNPVAPALSFSWNGFSELPYNYKIDDPATLIDRLTGVNGAGAGSIQLSSQDWLKTIY</sequence>
<evidence type="ECO:0000259" key="4">
    <source>
        <dbReference type="SMART" id="SM00656"/>
    </source>
</evidence>
<dbReference type="SUPFAM" id="SSF51126">
    <property type="entry name" value="Pectin lyase-like"/>
    <property type="match status" value="1"/>
</dbReference>
<dbReference type="GO" id="GO:0016829">
    <property type="term" value="F:lyase activity"/>
    <property type="evidence" value="ECO:0007669"/>
    <property type="project" value="UniProtKB-KW"/>
</dbReference>
<evidence type="ECO:0000313" key="6">
    <source>
        <dbReference type="Proteomes" id="UP000627781"/>
    </source>
</evidence>
<keyword evidence="2" id="KW-0119">Carbohydrate metabolism</keyword>
<feature type="domain" description="Pectate lyase" evidence="4">
    <location>
        <begin position="293"/>
        <end position="524"/>
    </location>
</feature>
<dbReference type="Gene3D" id="2.160.20.10">
    <property type="entry name" value="Single-stranded right-handed beta-helix, Pectin lyase-like"/>
    <property type="match status" value="1"/>
</dbReference>
<dbReference type="InterPro" id="IPR012334">
    <property type="entry name" value="Pectin_lyas_fold"/>
</dbReference>
<dbReference type="PANTHER" id="PTHR31683:SF18">
    <property type="entry name" value="PECTATE LYASE 21-RELATED"/>
    <property type="match status" value="1"/>
</dbReference>
<dbReference type="InterPro" id="IPR002022">
    <property type="entry name" value="Pec_lyase"/>
</dbReference>
<dbReference type="EMBL" id="JACSRA010000002">
    <property type="protein sequence ID" value="MBD7910001.1"/>
    <property type="molecule type" value="Genomic_DNA"/>
</dbReference>
<protein>
    <submittedName>
        <fullName evidence="5">Pectate lyase</fullName>
    </submittedName>
</protein>
<comment type="caution">
    <text evidence="5">The sequence shown here is derived from an EMBL/GenBank/DDBJ whole genome shotgun (WGS) entry which is preliminary data.</text>
</comment>
<feature type="compositionally biased region" description="Polar residues" evidence="3">
    <location>
        <begin position="197"/>
        <end position="214"/>
    </location>
</feature>
<dbReference type="SMART" id="SM00656">
    <property type="entry name" value="Amb_all"/>
    <property type="match status" value="1"/>
</dbReference>
<accession>A0ABR8PP97</accession>
<keyword evidence="2" id="KW-0964">Secreted</keyword>
<evidence type="ECO:0000256" key="1">
    <source>
        <dbReference type="ARBA" id="ARBA00023239"/>
    </source>
</evidence>
<dbReference type="PANTHER" id="PTHR31683">
    <property type="entry name" value="PECTATE LYASE 18-RELATED"/>
    <property type="match status" value="1"/>
</dbReference>
<proteinExistence type="inferred from homology"/>
<reference evidence="5 6" key="1">
    <citation type="submission" date="2020-08" db="EMBL/GenBank/DDBJ databases">
        <title>A Genomic Blueprint of the Chicken Gut Microbiome.</title>
        <authorList>
            <person name="Gilroy R."/>
            <person name="Ravi A."/>
            <person name="Getino M."/>
            <person name="Pursley I."/>
            <person name="Horton D.L."/>
            <person name="Alikhan N.-F."/>
            <person name="Baker D."/>
            <person name="Gharbi K."/>
            <person name="Hall N."/>
            <person name="Watson M."/>
            <person name="Adriaenssens E.M."/>
            <person name="Foster-Nyarko E."/>
            <person name="Jarju S."/>
            <person name="Secka A."/>
            <person name="Antonio M."/>
            <person name="Oren A."/>
            <person name="Chaudhuri R."/>
            <person name="La Ragione R.M."/>
            <person name="Hildebrand F."/>
            <person name="Pallen M.J."/>
        </authorList>
    </citation>
    <scope>NUCLEOTIDE SEQUENCE [LARGE SCALE GENOMIC DNA]</scope>
    <source>
        <strain evidence="5 6">Sa3CVN1</strain>
    </source>
</reference>
<keyword evidence="6" id="KW-1185">Reference proteome</keyword>
<feature type="region of interest" description="Disordered" evidence="3">
    <location>
        <begin position="185"/>
        <end position="214"/>
    </location>
</feature>
<evidence type="ECO:0000256" key="2">
    <source>
        <dbReference type="RuleBase" id="RU361173"/>
    </source>
</evidence>
<dbReference type="InterPro" id="IPR045032">
    <property type="entry name" value="PEL"/>
</dbReference>
<evidence type="ECO:0000313" key="5">
    <source>
        <dbReference type="EMBL" id="MBD7910001.1"/>
    </source>
</evidence>
<dbReference type="Pfam" id="PF00544">
    <property type="entry name" value="Pectate_lyase_4"/>
    <property type="match status" value="2"/>
</dbReference>
<organism evidence="5 6">
    <name type="scientific">Clostridium cibarium</name>
    <dbReference type="NCBI Taxonomy" id="2762247"/>
    <lineage>
        <taxon>Bacteria</taxon>
        <taxon>Bacillati</taxon>
        <taxon>Bacillota</taxon>
        <taxon>Clostridia</taxon>
        <taxon>Eubacteriales</taxon>
        <taxon>Clostridiaceae</taxon>
        <taxon>Clostridium</taxon>
    </lineage>
</organism>